<dbReference type="InterPro" id="IPR046342">
    <property type="entry name" value="CBS_dom_sf"/>
</dbReference>
<dbReference type="PANTHER" id="PTHR43080">
    <property type="entry name" value="CBS DOMAIN-CONTAINING PROTEIN CBSX3, MITOCHONDRIAL"/>
    <property type="match status" value="1"/>
</dbReference>
<evidence type="ECO:0000313" key="4">
    <source>
        <dbReference type="EMBL" id="WCT78603.1"/>
    </source>
</evidence>
<evidence type="ECO:0000256" key="1">
    <source>
        <dbReference type="ARBA" id="ARBA00023122"/>
    </source>
</evidence>
<dbReference type="EMBL" id="CP117417">
    <property type="protein sequence ID" value="WCT78603.1"/>
    <property type="molecule type" value="Genomic_DNA"/>
</dbReference>
<dbReference type="CDD" id="cd04622">
    <property type="entry name" value="CBS_pair_HRP1_like"/>
    <property type="match status" value="1"/>
</dbReference>
<evidence type="ECO:0000256" key="2">
    <source>
        <dbReference type="PROSITE-ProRule" id="PRU00703"/>
    </source>
</evidence>
<reference evidence="4 5" key="1">
    <citation type="submission" date="2023-02" db="EMBL/GenBank/DDBJ databases">
        <title>Genome sequence of Novosphingobium humi KACC 19094.</title>
        <authorList>
            <person name="Kim S."/>
            <person name="Heo J."/>
            <person name="Kwon S.-W."/>
        </authorList>
    </citation>
    <scope>NUCLEOTIDE SEQUENCE [LARGE SCALE GENOMIC DNA]</scope>
    <source>
        <strain evidence="4 5">KACC 19094</strain>
    </source>
</reference>
<name>A0ABY7TZA0_9SPHN</name>
<dbReference type="PROSITE" id="PS51371">
    <property type="entry name" value="CBS"/>
    <property type="match status" value="2"/>
</dbReference>
<dbReference type="SUPFAM" id="SSF54631">
    <property type="entry name" value="CBS-domain pair"/>
    <property type="match status" value="1"/>
</dbReference>
<feature type="domain" description="CBS" evidence="3">
    <location>
        <begin position="7"/>
        <end position="63"/>
    </location>
</feature>
<keyword evidence="1 2" id="KW-0129">CBS domain</keyword>
<gene>
    <name evidence="4" type="ORF">PQ457_06485</name>
</gene>
<feature type="domain" description="CBS" evidence="3">
    <location>
        <begin position="72"/>
        <end position="129"/>
    </location>
</feature>
<dbReference type="RefSeq" id="WP_273618913.1">
    <property type="nucleotide sequence ID" value="NZ_CP117417.1"/>
</dbReference>
<dbReference type="Gene3D" id="3.10.580.10">
    <property type="entry name" value="CBS-domain"/>
    <property type="match status" value="1"/>
</dbReference>
<dbReference type="PANTHER" id="PTHR43080:SF2">
    <property type="entry name" value="CBS DOMAIN-CONTAINING PROTEIN"/>
    <property type="match status" value="1"/>
</dbReference>
<organism evidence="4 5">
    <name type="scientific">Novosphingobium humi</name>
    <dbReference type="NCBI Taxonomy" id="2282397"/>
    <lineage>
        <taxon>Bacteria</taxon>
        <taxon>Pseudomonadati</taxon>
        <taxon>Pseudomonadota</taxon>
        <taxon>Alphaproteobacteria</taxon>
        <taxon>Sphingomonadales</taxon>
        <taxon>Sphingomonadaceae</taxon>
        <taxon>Novosphingobium</taxon>
    </lineage>
</organism>
<sequence>MKVAEAMHPGADWIAPDTPLSQIAERMRQEDIGALPVGENDRLIGMVTDRDVVLRGFDGQSDLLQLTARDVMSEPIIYCHANEDLEDAVTIMESKRIRRLPVIDANHRMVGMLSLGDVAARASTSILAQTLRAVSAHHT</sequence>
<keyword evidence="5" id="KW-1185">Reference proteome</keyword>
<accession>A0ABY7TZA0</accession>
<dbReference type="Pfam" id="PF00571">
    <property type="entry name" value="CBS"/>
    <property type="match status" value="2"/>
</dbReference>
<dbReference type="Proteomes" id="UP001218231">
    <property type="component" value="Chromosome"/>
</dbReference>
<dbReference type="InterPro" id="IPR051257">
    <property type="entry name" value="Diverse_CBS-Domain"/>
</dbReference>
<evidence type="ECO:0000313" key="5">
    <source>
        <dbReference type="Proteomes" id="UP001218231"/>
    </source>
</evidence>
<proteinExistence type="predicted"/>
<dbReference type="InterPro" id="IPR000644">
    <property type="entry name" value="CBS_dom"/>
</dbReference>
<protein>
    <submittedName>
        <fullName evidence="4">CBS domain-containing protein</fullName>
    </submittedName>
</protein>
<evidence type="ECO:0000259" key="3">
    <source>
        <dbReference type="PROSITE" id="PS51371"/>
    </source>
</evidence>
<dbReference type="SMART" id="SM00116">
    <property type="entry name" value="CBS"/>
    <property type="match status" value="2"/>
</dbReference>